<dbReference type="PANTHER" id="PTHR43162">
    <property type="match status" value="1"/>
</dbReference>
<sequence length="159" mass="17744">MDPNKPILVTGALGKTGSRVISALANRNIKVRAFIRRKDAVNQAKALGATEVACGDFSDDKSVQFAIEGCSRIIHICPPMDPKETEISKRITDHCLANKTERMILYSVLHPLLQDVPHHNNKLAAERHLVNSGQNFTILQPSRYMQHLIPIWNKIIETG</sequence>
<feature type="domain" description="NAD(P)-binding" evidence="1">
    <location>
        <begin position="11"/>
        <end position="144"/>
    </location>
</feature>
<dbReference type="InterPro" id="IPR036291">
    <property type="entry name" value="NAD(P)-bd_dom_sf"/>
</dbReference>
<dbReference type="Gene3D" id="3.40.50.720">
    <property type="entry name" value="NAD(P)-binding Rossmann-like Domain"/>
    <property type="match status" value="1"/>
</dbReference>
<dbReference type="Pfam" id="PF13460">
    <property type="entry name" value="NAD_binding_10"/>
    <property type="match status" value="1"/>
</dbReference>
<dbReference type="InterPro" id="IPR051604">
    <property type="entry name" value="Ergot_Alk_Oxidoreductase"/>
</dbReference>
<feature type="non-terminal residue" evidence="2">
    <location>
        <position position="159"/>
    </location>
</feature>
<dbReference type="InterPro" id="IPR016040">
    <property type="entry name" value="NAD(P)-bd_dom"/>
</dbReference>
<evidence type="ECO:0000313" key="2">
    <source>
        <dbReference type="EMBL" id="SVD18875.1"/>
    </source>
</evidence>
<dbReference type="SUPFAM" id="SSF51735">
    <property type="entry name" value="NAD(P)-binding Rossmann-fold domains"/>
    <property type="match status" value="1"/>
</dbReference>
<accession>A0A382TAP2</accession>
<reference evidence="2" key="1">
    <citation type="submission" date="2018-05" db="EMBL/GenBank/DDBJ databases">
        <authorList>
            <person name="Lanie J.A."/>
            <person name="Ng W.-L."/>
            <person name="Kazmierczak K.M."/>
            <person name="Andrzejewski T.M."/>
            <person name="Davidsen T.M."/>
            <person name="Wayne K.J."/>
            <person name="Tettelin H."/>
            <person name="Glass J.I."/>
            <person name="Rusch D."/>
            <person name="Podicherti R."/>
            <person name="Tsui H.-C.T."/>
            <person name="Winkler M.E."/>
        </authorList>
    </citation>
    <scope>NUCLEOTIDE SEQUENCE</scope>
</reference>
<organism evidence="2">
    <name type="scientific">marine metagenome</name>
    <dbReference type="NCBI Taxonomy" id="408172"/>
    <lineage>
        <taxon>unclassified sequences</taxon>
        <taxon>metagenomes</taxon>
        <taxon>ecological metagenomes</taxon>
    </lineage>
</organism>
<protein>
    <recommendedName>
        <fullName evidence="1">NAD(P)-binding domain-containing protein</fullName>
    </recommendedName>
</protein>
<evidence type="ECO:0000259" key="1">
    <source>
        <dbReference type="Pfam" id="PF13460"/>
    </source>
</evidence>
<proteinExistence type="predicted"/>
<name>A0A382TAP2_9ZZZZ</name>
<dbReference type="PANTHER" id="PTHR43162:SF1">
    <property type="entry name" value="PRESTALK A DIFFERENTIATION PROTEIN A"/>
    <property type="match status" value="1"/>
</dbReference>
<dbReference type="AlphaFoldDB" id="A0A382TAP2"/>
<gene>
    <name evidence="2" type="ORF">METZ01_LOCUS371729</name>
</gene>
<dbReference type="EMBL" id="UINC01134995">
    <property type="protein sequence ID" value="SVD18875.1"/>
    <property type="molecule type" value="Genomic_DNA"/>
</dbReference>